<dbReference type="Pfam" id="PF23121">
    <property type="entry name" value="SPOC_AIPP2"/>
    <property type="match status" value="1"/>
</dbReference>
<keyword evidence="3" id="KW-0862">Zinc</keyword>
<feature type="region of interest" description="Disordered" evidence="7">
    <location>
        <begin position="1197"/>
        <end position="1232"/>
    </location>
</feature>
<protein>
    <recommendedName>
        <fullName evidence="8">AIPP2-like SPOC-like domain-containing protein</fullName>
    </recommendedName>
</protein>
<dbReference type="AlphaFoldDB" id="A0A484LC75"/>
<evidence type="ECO:0000256" key="4">
    <source>
        <dbReference type="ARBA" id="ARBA00023015"/>
    </source>
</evidence>
<sequence length="1232" mass="135124">MESNVNQPSAGICGNTAMCISAINVLSSSNSRKEHKVCPRASAIAPMLEDHKALEKHDDGMHILSVGEADNISNENKEDKLKMAEESMKHLQDQLNLVVSNEVATGNAGNPLDDACIAEKLKGLDKIMHSSDVSDAHASSLKARVNDGTDDSDVEEQDVKVCDICGDAGREDLLAICCRCADGAEHTYCMREMLDKVPEGDWLCEECKSEDEIENQKQGKTSRAAVNENRYSSRQKTIIDFDHHGKAEAKASDCVGVKDAKECSYAKVFSRRNMCDSETISVAKKHAPEPLLRSPKAESPKRVPMLSRESSFRNLEKGKVKPVHQVGVVNDSCASGFQMQTSRGTFSKSNSFSSLIAKPNIKLREEVFSGKPKLMRETAFIDSKEGAVRSMSKSVSFKPSTTSRSNNIELKGKTISPKFSLDQDIKWPRHKKERSSYERKNSLRSNWLAGGTLSSLKNDNKPARRGEAWKQASSVDGVSVVNRDSSFEENPCQAIPKENSSSSSCVAERLPLSSNEVLSDGLPQSKGSTTFGDKARECSASQSKQNRTHSGKAVSCQKCKGNGHLGQFCTVNGSDSPALDSPVKNSREDTKGPSDLKAAIEAAMLRKPGICRNSRVTAQSEVISASNMKSELPAQDQVFSSTVRRNGNVAHNHESTKNAKQFGLLAEDPVRIRDAGKQSLIDMERQTLAAMPVLLKTAIPEYQCIWHGGFEVRESGNGFCRYEGIQAHLSSCASPMVLDTVNKFPRKVILNEVSRLSSWPIQFQERGVSEDNIAIFFFAKDIVSYEKSYKVLLGNMVKQDLALQGKVEGIELLIFPSNQLPEKFKRWNMMLFLWGVFRGKKANAPSLQHFPGAEKPMSRNIAMATTFPENIFSTVPKVNSACGSAACNSEMPIIESESTTSLRSVNGNCSTQLSTQVKEPEIFSCANMTGPMSAQEASPLDREKLSLLSAETSTSMPEVTSVGSMAKDLSSKDDVKLEGMRLNNASSEDGAILARHEQALHVNHKKRSHSAETVQQSASSSGTSHHFPIYIDDENLVEERCSKRWKPILDRSYERDNDPTSFSKDGFLSKMNSTTPQENERGGAQSKTAILEHMGNSEMSFIPVDPCSEDDVGSNNSSIPWKVRLLKEDQPCDKTPNLELALGAETKPLMDGIPSFISGRVGKKILPENSSDYEATSFNEDGVSAALSLSLSFPFPEMEQGSSVSKAEQEIPERRQVNTSFLLFGGPERDKQ</sequence>
<feature type="domain" description="AIPP2-like SPOC-like" evidence="8">
    <location>
        <begin position="706"/>
        <end position="837"/>
    </location>
</feature>
<evidence type="ECO:0000256" key="1">
    <source>
        <dbReference type="ARBA" id="ARBA00022723"/>
    </source>
</evidence>
<dbReference type="Proteomes" id="UP000595140">
    <property type="component" value="Unassembled WGS sequence"/>
</dbReference>
<dbReference type="InterPro" id="IPR049914">
    <property type="entry name" value="PHD1-3/5-6"/>
</dbReference>
<keyword evidence="4" id="KW-0805">Transcription regulation</keyword>
<evidence type="ECO:0000256" key="2">
    <source>
        <dbReference type="ARBA" id="ARBA00022771"/>
    </source>
</evidence>
<dbReference type="SUPFAM" id="SSF57903">
    <property type="entry name" value="FYVE/PHD zinc finger"/>
    <property type="match status" value="1"/>
</dbReference>
<evidence type="ECO:0000313" key="10">
    <source>
        <dbReference type="Proteomes" id="UP000595140"/>
    </source>
</evidence>
<evidence type="ECO:0000256" key="3">
    <source>
        <dbReference type="ARBA" id="ARBA00022833"/>
    </source>
</evidence>
<gene>
    <name evidence="9" type="ORF">CCAM_LOCUS15474</name>
</gene>
<feature type="region of interest" description="Disordered" evidence="7">
    <location>
        <begin position="516"/>
        <end position="554"/>
    </location>
</feature>
<evidence type="ECO:0000256" key="5">
    <source>
        <dbReference type="ARBA" id="ARBA00023163"/>
    </source>
</evidence>
<dbReference type="GO" id="GO:0034244">
    <property type="term" value="P:negative regulation of transcription elongation by RNA polymerase II"/>
    <property type="evidence" value="ECO:0007669"/>
    <property type="project" value="InterPro"/>
</dbReference>
<reference evidence="9 10" key="1">
    <citation type="submission" date="2018-04" db="EMBL/GenBank/DDBJ databases">
        <authorList>
            <person name="Vogel A."/>
        </authorList>
    </citation>
    <scope>NUCLEOTIDE SEQUENCE [LARGE SCALE GENOMIC DNA]</scope>
</reference>
<dbReference type="InterPro" id="IPR011011">
    <property type="entry name" value="Znf_FYVE_PHD"/>
</dbReference>
<feature type="compositionally biased region" description="Basic and acidic residues" evidence="7">
    <location>
        <begin position="458"/>
        <end position="468"/>
    </location>
</feature>
<organism evidence="9 10">
    <name type="scientific">Cuscuta campestris</name>
    <dbReference type="NCBI Taxonomy" id="132261"/>
    <lineage>
        <taxon>Eukaryota</taxon>
        <taxon>Viridiplantae</taxon>
        <taxon>Streptophyta</taxon>
        <taxon>Embryophyta</taxon>
        <taxon>Tracheophyta</taxon>
        <taxon>Spermatophyta</taxon>
        <taxon>Magnoliopsida</taxon>
        <taxon>eudicotyledons</taxon>
        <taxon>Gunneridae</taxon>
        <taxon>Pentapetalae</taxon>
        <taxon>asterids</taxon>
        <taxon>lamiids</taxon>
        <taxon>Solanales</taxon>
        <taxon>Convolvulaceae</taxon>
        <taxon>Cuscuteae</taxon>
        <taxon>Cuscuta</taxon>
        <taxon>Cuscuta subgen. Grammica</taxon>
        <taxon>Cuscuta sect. Cleistogrammica</taxon>
    </lineage>
</organism>
<dbReference type="InterPro" id="IPR013083">
    <property type="entry name" value="Znf_RING/FYVE/PHD"/>
</dbReference>
<keyword evidence="2" id="KW-0863">Zinc-finger</keyword>
<feature type="compositionally biased region" description="Basic and acidic residues" evidence="7">
    <location>
        <begin position="1207"/>
        <end position="1216"/>
    </location>
</feature>
<dbReference type="InterPro" id="IPR056280">
    <property type="entry name" value="AIPP2-like_SPOC"/>
</dbReference>
<dbReference type="GO" id="GO:0008270">
    <property type="term" value="F:zinc ion binding"/>
    <property type="evidence" value="ECO:0007669"/>
    <property type="project" value="UniProtKB-KW"/>
</dbReference>
<feature type="region of interest" description="Disordered" evidence="7">
    <location>
        <begin position="1007"/>
        <end position="1026"/>
    </location>
</feature>
<evidence type="ECO:0000313" key="9">
    <source>
        <dbReference type="EMBL" id="VFQ73698.1"/>
    </source>
</evidence>
<evidence type="ECO:0000256" key="6">
    <source>
        <dbReference type="SAM" id="Coils"/>
    </source>
</evidence>
<keyword evidence="5" id="KW-0804">Transcription</keyword>
<evidence type="ECO:0000259" key="8">
    <source>
        <dbReference type="Pfam" id="PF23121"/>
    </source>
</evidence>
<accession>A0A484LC75</accession>
<feature type="region of interest" description="Disordered" evidence="7">
    <location>
        <begin position="574"/>
        <end position="593"/>
    </location>
</feature>
<proteinExistence type="predicted"/>
<feature type="region of interest" description="Disordered" evidence="7">
    <location>
        <begin position="450"/>
        <end position="475"/>
    </location>
</feature>
<keyword evidence="6" id="KW-0175">Coiled coil</keyword>
<keyword evidence="1" id="KW-0479">Metal-binding</keyword>
<keyword evidence="10" id="KW-1185">Reference proteome</keyword>
<feature type="region of interest" description="Disordered" evidence="7">
    <location>
        <begin position="1052"/>
        <end position="1083"/>
    </location>
</feature>
<dbReference type="PANTHER" id="PTHR33304">
    <property type="match status" value="1"/>
</dbReference>
<evidence type="ECO:0000256" key="7">
    <source>
        <dbReference type="SAM" id="MobiDB-lite"/>
    </source>
</evidence>
<feature type="region of interest" description="Disordered" evidence="7">
    <location>
        <begin position="487"/>
        <end position="506"/>
    </location>
</feature>
<dbReference type="EMBL" id="OOIL02001249">
    <property type="protein sequence ID" value="VFQ73698.1"/>
    <property type="molecule type" value="Genomic_DNA"/>
</dbReference>
<dbReference type="Gene3D" id="3.30.40.10">
    <property type="entry name" value="Zinc/RING finger domain, C3HC4 (zinc finger)"/>
    <property type="match status" value="1"/>
</dbReference>
<feature type="compositionally biased region" description="Polar residues" evidence="7">
    <location>
        <begin position="1011"/>
        <end position="1024"/>
    </location>
</feature>
<dbReference type="GO" id="GO:0140566">
    <property type="term" value="F:histone reader activity"/>
    <property type="evidence" value="ECO:0007669"/>
    <property type="project" value="InterPro"/>
</dbReference>
<feature type="coiled-coil region" evidence="6">
    <location>
        <begin position="74"/>
        <end position="101"/>
    </location>
</feature>
<dbReference type="OrthoDB" id="787137at2759"/>
<dbReference type="PANTHER" id="PTHR33304:SF9">
    <property type="entry name" value="RING_FYVE_PHD ZINC FINGER SUPERFAMILY PROTEIN"/>
    <property type="match status" value="1"/>
</dbReference>
<name>A0A484LC75_9ASTE</name>